<name>A0ABR3NBW0_9TELE</name>
<feature type="domain" description="Phostensin/Taperin PP1-binding" evidence="2">
    <location>
        <begin position="1"/>
        <end position="22"/>
    </location>
</feature>
<evidence type="ECO:0000256" key="1">
    <source>
        <dbReference type="SAM" id="MobiDB-lite"/>
    </source>
</evidence>
<gene>
    <name evidence="3" type="ORF">QQF64_027254</name>
</gene>
<reference evidence="3 4" key="1">
    <citation type="submission" date="2023-09" db="EMBL/GenBank/DDBJ databases">
        <authorList>
            <person name="Wang M."/>
        </authorList>
    </citation>
    <scope>NUCLEOTIDE SEQUENCE [LARGE SCALE GENOMIC DNA]</scope>
    <source>
        <strain evidence="3">GT-2023</strain>
        <tissue evidence="3">Liver</tissue>
    </source>
</reference>
<comment type="caution">
    <text evidence="3">The sequence shown here is derived from an EMBL/GenBank/DDBJ whole genome shotgun (WGS) entry which is preliminary data.</text>
</comment>
<evidence type="ECO:0000313" key="4">
    <source>
        <dbReference type="Proteomes" id="UP001558613"/>
    </source>
</evidence>
<evidence type="ECO:0000313" key="3">
    <source>
        <dbReference type="EMBL" id="KAL1274440.1"/>
    </source>
</evidence>
<feature type="compositionally biased region" description="Acidic residues" evidence="1">
    <location>
        <begin position="25"/>
        <end position="41"/>
    </location>
</feature>
<dbReference type="InterPro" id="IPR025907">
    <property type="entry name" value="Phostensin/Taperin_PP1-bd_dom"/>
</dbReference>
<evidence type="ECO:0000259" key="2">
    <source>
        <dbReference type="Pfam" id="PF13914"/>
    </source>
</evidence>
<dbReference type="Pfam" id="PF13914">
    <property type="entry name" value="Phostensin"/>
    <property type="match status" value="1"/>
</dbReference>
<sequence length="125" mass="13748">MKISFNESSLQSTFEYPSESSVWDSGEDEEEGEEKGGEDDGGIITGRISIPRASYTSSPTHSNNTTDLSSYTPKHSVEFNAWQEHHLDESAHQGEDTSQSTEEVMLTPADSSSLSDFSSEPALYF</sequence>
<accession>A0ABR3NBW0</accession>
<feature type="compositionally biased region" description="Polar residues" evidence="1">
    <location>
        <begin position="1"/>
        <end position="15"/>
    </location>
</feature>
<organism evidence="3 4">
    <name type="scientific">Cirrhinus molitorella</name>
    <name type="common">mud carp</name>
    <dbReference type="NCBI Taxonomy" id="172907"/>
    <lineage>
        <taxon>Eukaryota</taxon>
        <taxon>Metazoa</taxon>
        <taxon>Chordata</taxon>
        <taxon>Craniata</taxon>
        <taxon>Vertebrata</taxon>
        <taxon>Euteleostomi</taxon>
        <taxon>Actinopterygii</taxon>
        <taxon>Neopterygii</taxon>
        <taxon>Teleostei</taxon>
        <taxon>Ostariophysi</taxon>
        <taxon>Cypriniformes</taxon>
        <taxon>Cyprinidae</taxon>
        <taxon>Labeoninae</taxon>
        <taxon>Labeonini</taxon>
        <taxon>Cirrhinus</taxon>
    </lineage>
</organism>
<dbReference type="EMBL" id="JAYMGO010000005">
    <property type="protein sequence ID" value="KAL1274440.1"/>
    <property type="molecule type" value="Genomic_DNA"/>
</dbReference>
<feature type="compositionally biased region" description="Low complexity" evidence="1">
    <location>
        <begin position="110"/>
        <end position="119"/>
    </location>
</feature>
<feature type="compositionally biased region" description="Polar residues" evidence="1">
    <location>
        <begin position="54"/>
        <end position="73"/>
    </location>
</feature>
<dbReference type="Proteomes" id="UP001558613">
    <property type="component" value="Unassembled WGS sequence"/>
</dbReference>
<proteinExistence type="predicted"/>
<dbReference type="PANTHER" id="PTHR21685:SF1">
    <property type="entry name" value="TAPERIN"/>
    <property type="match status" value="1"/>
</dbReference>
<feature type="region of interest" description="Disordered" evidence="1">
    <location>
        <begin position="1"/>
        <end position="125"/>
    </location>
</feature>
<keyword evidence="4" id="KW-1185">Reference proteome</keyword>
<feature type="compositionally biased region" description="Basic and acidic residues" evidence="1">
    <location>
        <begin position="83"/>
        <end position="95"/>
    </location>
</feature>
<dbReference type="PANTHER" id="PTHR21685">
    <property type="entry name" value="TON-B BOX DOMAIN"/>
    <property type="match status" value="1"/>
</dbReference>
<dbReference type="InterPro" id="IPR026671">
    <property type="entry name" value="PPP1R18/Tprn"/>
</dbReference>
<protein>
    <recommendedName>
        <fullName evidence="2">Phostensin/Taperin PP1-binding domain-containing protein</fullName>
    </recommendedName>
</protein>